<evidence type="ECO:0000259" key="1">
    <source>
        <dbReference type="Pfam" id="PF01872"/>
    </source>
</evidence>
<dbReference type="OrthoDB" id="195113at2"/>
<dbReference type="GO" id="GO:0008703">
    <property type="term" value="F:5-amino-6-(5-phosphoribosylamino)uracil reductase activity"/>
    <property type="evidence" value="ECO:0007669"/>
    <property type="project" value="InterPro"/>
</dbReference>
<reference evidence="2 3" key="1">
    <citation type="submission" date="2017-10" db="EMBL/GenBank/DDBJ databases">
        <title>The draft genome sequence of Lewinella marina KCTC 32374.</title>
        <authorList>
            <person name="Wang K."/>
        </authorList>
    </citation>
    <scope>NUCLEOTIDE SEQUENCE [LARGE SCALE GENOMIC DNA]</scope>
    <source>
        <strain evidence="2 3">MKG-38</strain>
    </source>
</reference>
<feature type="domain" description="Bacterial bifunctional deaminase-reductase C-terminal" evidence="1">
    <location>
        <begin position="7"/>
        <end position="174"/>
    </location>
</feature>
<dbReference type="InterPro" id="IPR024072">
    <property type="entry name" value="DHFR-like_dom_sf"/>
</dbReference>
<sequence>MNSANPRKVILYISMSLDGYLATHDDDLSWLFAIERPGEDYGYADFTRQVDTYLVGRRTYDVIRGLMNGNFPQARQFDCYVLTRQQDLPDADGVTFYNGPVRALVERLKGEDGGHIYCDGGAEIVRLLMAEDLIDEYIISVVPILLGDGKRLFIGGTPPINLQAQSCVRYDSGLIQLRYTR</sequence>
<name>A0A2G0CBK7_9BACT</name>
<dbReference type="Gene3D" id="3.40.430.10">
    <property type="entry name" value="Dihydrofolate Reductase, subunit A"/>
    <property type="match status" value="1"/>
</dbReference>
<dbReference type="InterPro" id="IPR050765">
    <property type="entry name" value="Riboflavin_Biosynth_HTPR"/>
</dbReference>
<dbReference type="GO" id="GO:0009231">
    <property type="term" value="P:riboflavin biosynthetic process"/>
    <property type="evidence" value="ECO:0007669"/>
    <property type="project" value="InterPro"/>
</dbReference>
<dbReference type="SUPFAM" id="SSF53597">
    <property type="entry name" value="Dihydrofolate reductase-like"/>
    <property type="match status" value="1"/>
</dbReference>
<accession>A0A2G0CBK7</accession>
<comment type="caution">
    <text evidence="2">The sequence shown here is derived from an EMBL/GenBank/DDBJ whole genome shotgun (WGS) entry which is preliminary data.</text>
</comment>
<evidence type="ECO:0000313" key="3">
    <source>
        <dbReference type="Proteomes" id="UP000226437"/>
    </source>
</evidence>
<dbReference type="PANTHER" id="PTHR38011:SF11">
    <property type="entry name" value="2,5-DIAMINO-6-RIBOSYLAMINO-4(3H)-PYRIMIDINONE 5'-PHOSPHATE REDUCTASE"/>
    <property type="match status" value="1"/>
</dbReference>
<dbReference type="InterPro" id="IPR002734">
    <property type="entry name" value="RibDG_C"/>
</dbReference>
<keyword evidence="3" id="KW-1185">Reference proteome</keyword>
<dbReference type="RefSeq" id="WP_099107626.1">
    <property type="nucleotide sequence ID" value="NZ_JAATJF010000003.1"/>
</dbReference>
<dbReference type="Proteomes" id="UP000226437">
    <property type="component" value="Unassembled WGS sequence"/>
</dbReference>
<dbReference type="EMBL" id="PDLO01000009">
    <property type="protein sequence ID" value="PHK97342.1"/>
    <property type="molecule type" value="Genomic_DNA"/>
</dbReference>
<proteinExistence type="predicted"/>
<evidence type="ECO:0000313" key="2">
    <source>
        <dbReference type="EMBL" id="PHK97342.1"/>
    </source>
</evidence>
<protein>
    <submittedName>
        <fullName evidence="2">Dihydrofolate reductase</fullName>
    </submittedName>
</protein>
<organism evidence="2 3">
    <name type="scientific">Neolewinella marina</name>
    <dbReference type="NCBI Taxonomy" id="438751"/>
    <lineage>
        <taxon>Bacteria</taxon>
        <taxon>Pseudomonadati</taxon>
        <taxon>Bacteroidota</taxon>
        <taxon>Saprospiria</taxon>
        <taxon>Saprospirales</taxon>
        <taxon>Lewinellaceae</taxon>
        <taxon>Neolewinella</taxon>
    </lineage>
</organism>
<gene>
    <name evidence="2" type="ORF">CGL56_16175</name>
</gene>
<dbReference type="PANTHER" id="PTHR38011">
    <property type="entry name" value="DIHYDROFOLATE REDUCTASE FAMILY PROTEIN (AFU_ORTHOLOGUE AFUA_8G06820)"/>
    <property type="match status" value="1"/>
</dbReference>
<dbReference type="AlphaFoldDB" id="A0A2G0CBK7"/>
<dbReference type="Pfam" id="PF01872">
    <property type="entry name" value="RibD_C"/>
    <property type="match status" value="1"/>
</dbReference>